<dbReference type="EMBL" id="JACOOR010000004">
    <property type="protein sequence ID" value="MBC5659818.1"/>
    <property type="molecule type" value="Genomic_DNA"/>
</dbReference>
<dbReference type="AlphaFoldDB" id="A0A923LCL9"/>
<protein>
    <submittedName>
        <fullName evidence="7">Ribonuclease E/G</fullName>
    </submittedName>
</protein>
<reference evidence="7" key="1">
    <citation type="submission" date="2020-08" db="EMBL/GenBank/DDBJ databases">
        <title>Genome public.</title>
        <authorList>
            <person name="Liu C."/>
            <person name="Sun Q."/>
        </authorList>
    </citation>
    <scope>NUCLEOTIDE SEQUENCE</scope>
    <source>
        <strain evidence="7">NSJ-68</strain>
    </source>
</reference>
<dbReference type="RefSeq" id="WP_186872117.1">
    <property type="nucleotide sequence ID" value="NZ_JACOOR010000004.1"/>
</dbReference>
<evidence type="ECO:0000256" key="4">
    <source>
        <dbReference type="ARBA" id="ARBA00022842"/>
    </source>
</evidence>
<dbReference type="GO" id="GO:0005737">
    <property type="term" value="C:cytoplasm"/>
    <property type="evidence" value="ECO:0007669"/>
    <property type="project" value="TreeGrafter"/>
</dbReference>
<dbReference type="InterPro" id="IPR012340">
    <property type="entry name" value="NA-bd_OB-fold"/>
</dbReference>
<keyword evidence="2" id="KW-0479">Metal-binding</keyword>
<comment type="cofactor">
    <cofactor evidence="1">
        <name>Mg(2+)</name>
        <dbReference type="ChEBI" id="CHEBI:18420"/>
    </cofactor>
</comment>
<dbReference type="PANTHER" id="PTHR30001:SF0">
    <property type="entry name" value="RIBONUCLEASE G"/>
    <property type="match status" value="1"/>
</dbReference>
<keyword evidence="5" id="KW-0694">RNA-binding</keyword>
<feature type="domain" description="RNA-binding protein AU-1/Ribonuclease E/G" evidence="6">
    <location>
        <begin position="137"/>
        <end position="405"/>
    </location>
</feature>
<dbReference type="SUPFAM" id="SSF50249">
    <property type="entry name" value="Nucleic acid-binding proteins"/>
    <property type="match status" value="1"/>
</dbReference>
<dbReference type="Pfam" id="PF10150">
    <property type="entry name" value="RNase_E_G"/>
    <property type="match status" value="1"/>
</dbReference>
<evidence type="ECO:0000256" key="5">
    <source>
        <dbReference type="ARBA" id="ARBA00022884"/>
    </source>
</evidence>
<evidence type="ECO:0000313" key="7">
    <source>
        <dbReference type="EMBL" id="MBC5659818.1"/>
    </source>
</evidence>
<evidence type="ECO:0000313" key="8">
    <source>
        <dbReference type="Proteomes" id="UP000649345"/>
    </source>
</evidence>
<accession>A0A923LCL9</accession>
<name>A0A923LCL9_9FIRM</name>
<comment type="caution">
    <text evidence="7">The sequence shown here is derived from an EMBL/GenBank/DDBJ whole genome shotgun (WGS) entry which is preliminary data.</text>
</comment>
<dbReference type="Gene3D" id="2.40.50.140">
    <property type="entry name" value="Nucleic acid-binding proteins"/>
    <property type="match status" value="1"/>
</dbReference>
<sequence length="415" mass="45933">MEPTEIIANHIASQAGQQGDGVFLVSRLDFRGQKRAVYAFYENGHAAELSCLPAGGASILGNIYVGKVKNIAANINAAFIEIADGQLCYYALNDNETPIFTVPKKKKALVAGDELLVQVSREAVKTKAPTVSANLNFAGKYLVLTSGKRHLGLSSKLSLEEKERLRAITEPFLGEDFGLIVRTNAAGVSEEELKEELTQLTGNYRRTLDTGRNQTCFSLVYREPSAYTTRLRGLRADSFEKIVTDCADIHRELNVYLTAHQPEDLPKLSFYEKAAPSLDSVYGLSKAFDEALKERVWLKSGGYLIIQPTEALTVVDVNTGKYTGKQKRSDTFLKINLEAARELARQLRLRNLSGIIVADFIDMEREEDKRALMAVLASELKQDPIKTTLVDMTPLGLVEITRKKVQKTLAEQVNG</sequence>
<dbReference type="GO" id="GO:0046872">
    <property type="term" value="F:metal ion binding"/>
    <property type="evidence" value="ECO:0007669"/>
    <property type="project" value="UniProtKB-KW"/>
</dbReference>
<dbReference type="InterPro" id="IPR019307">
    <property type="entry name" value="RNA-bd_AU-1/RNase_E/G"/>
</dbReference>
<dbReference type="GO" id="GO:0006364">
    <property type="term" value="P:rRNA processing"/>
    <property type="evidence" value="ECO:0007669"/>
    <property type="project" value="TreeGrafter"/>
</dbReference>
<evidence type="ECO:0000256" key="3">
    <source>
        <dbReference type="ARBA" id="ARBA00022801"/>
    </source>
</evidence>
<evidence type="ECO:0000259" key="6">
    <source>
        <dbReference type="Pfam" id="PF10150"/>
    </source>
</evidence>
<dbReference type="Proteomes" id="UP000649345">
    <property type="component" value="Unassembled WGS sequence"/>
</dbReference>
<dbReference type="GO" id="GO:0016787">
    <property type="term" value="F:hydrolase activity"/>
    <property type="evidence" value="ECO:0007669"/>
    <property type="project" value="UniProtKB-KW"/>
</dbReference>
<keyword evidence="4" id="KW-0460">Magnesium</keyword>
<proteinExistence type="predicted"/>
<organism evidence="7 8">
    <name type="scientific">Anaerosacchariphilus hominis</name>
    <dbReference type="NCBI Taxonomy" id="2763017"/>
    <lineage>
        <taxon>Bacteria</taxon>
        <taxon>Bacillati</taxon>
        <taxon>Bacillota</taxon>
        <taxon>Clostridia</taxon>
        <taxon>Lachnospirales</taxon>
        <taxon>Lachnospiraceae</taxon>
        <taxon>Anaerosacchariphilus</taxon>
    </lineage>
</organism>
<dbReference type="InterPro" id="IPR004659">
    <property type="entry name" value="RNase_E/G"/>
</dbReference>
<dbReference type="CDD" id="cd04453">
    <property type="entry name" value="S1_RNase_E"/>
    <property type="match status" value="1"/>
</dbReference>
<dbReference type="GO" id="GO:0004540">
    <property type="term" value="F:RNA nuclease activity"/>
    <property type="evidence" value="ECO:0007669"/>
    <property type="project" value="InterPro"/>
</dbReference>
<evidence type="ECO:0000256" key="2">
    <source>
        <dbReference type="ARBA" id="ARBA00022723"/>
    </source>
</evidence>
<dbReference type="PANTHER" id="PTHR30001">
    <property type="entry name" value="RIBONUCLEASE"/>
    <property type="match status" value="1"/>
</dbReference>
<keyword evidence="3" id="KW-0378">Hydrolase</keyword>
<gene>
    <name evidence="7" type="ORF">H8S44_08550</name>
</gene>
<keyword evidence="8" id="KW-1185">Reference proteome</keyword>
<evidence type="ECO:0000256" key="1">
    <source>
        <dbReference type="ARBA" id="ARBA00001946"/>
    </source>
</evidence>
<dbReference type="GO" id="GO:0003723">
    <property type="term" value="F:RNA binding"/>
    <property type="evidence" value="ECO:0007669"/>
    <property type="project" value="UniProtKB-KW"/>
</dbReference>